<dbReference type="Gene3D" id="3.30.420.10">
    <property type="entry name" value="Ribonuclease H-like superfamily/Ribonuclease H"/>
    <property type="match status" value="1"/>
</dbReference>
<dbReference type="InterPro" id="IPR041588">
    <property type="entry name" value="Integrase_H2C2"/>
</dbReference>
<dbReference type="SUPFAM" id="SSF56672">
    <property type="entry name" value="DNA/RNA polymerases"/>
    <property type="match status" value="1"/>
</dbReference>
<dbReference type="SUPFAM" id="SSF53098">
    <property type="entry name" value="Ribonuclease H-like"/>
    <property type="match status" value="1"/>
</dbReference>
<dbReference type="CDD" id="cd01647">
    <property type="entry name" value="RT_LTR"/>
    <property type="match status" value="1"/>
</dbReference>
<keyword evidence="4" id="KW-0511">Multifunctional enzyme</keyword>
<evidence type="ECO:0000256" key="4">
    <source>
        <dbReference type="ARBA" id="ARBA00023268"/>
    </source>
</evidence>
<dbReference type="Gene3D" id="3.10.10.10">
    <property type="entry name" value="HIV Type 1 Reverse Transcriptase, subunit A, domain 1"/>
    <property type="match status" value="1"/>
</dbReference>
<dbReference type="GeneID" id="129921732"/>
<dbReference type="FunFam" id="3.30.70.270:FF:000020">
    <property type="entry name" value="Transposon Tf2-6 polyprotein-like Protein"/>
    <property type="match status" value="1"/>
</dbReference>
<evidence type="ECO:0000256" key="5">
    <source>
        <dbReference type="PROSITE-ProRule" id="PRU00047"/>
    </source>
</evidence>
<dbReference type="GO" id="GO:0006508">
    <property type="term" value="P:proteolysis"/>
    <property type="evidence" value="ECO:0007669"/>
    <property type="project" value="UniProtKB-KW"/>
</dbReference>
<keyword evidence="9" id="KW-1185">Reference proteome</keyword>
<dbReference type="Gene3D" id="3.30.70.270">
    <property type="match status" value="2"/>
</dbReference>
<dbReference type="InterPro" id="IPR043502">
    <property type="entry name" value="DNA/RNA_pol_sf"/>
</dbReference>
<keyword evidence="2" id="KW-0064">Aspartyl protease</keyword>
<dbReference type="PANTHER" id="PTHR37984:SF5">
    <property type="entry name" value="PROTEIN NYNRIN-LIKE"/>
    <property type="match status" value="1"/>
</dbReference>
<evidence type="ECO:0000256" key="3">
    <source>
        <dbReference type="ARBA" id="ARBA00023125"/>
    </source>
</evidence>
<dbReference type="Proteomes" id="UP001165740">
    <property type="component" value="Chromosome 11"/>
</dbReference>
<dbReference type="Pfam" id="PF17921">
    <property type="entry name" value="Integrase_H2C2"/>
    <property type="match status" value="1"/>
</dbReference>
<dbReference type="OMA" id="YTQVNYT"/>
<keyword evidence="1" id="KW-0645">Protease</keyword>
<dbReference type="RefSeq" id="XP_055860292.1">
    <property type="nucleotide sequence ID" value="XM_056004317.1"/>
</dbReference>
<dbReference type="InterPro" id="IPR036875">
    <property type="entry name" value="Znf_CCHC_sf"/>
</dbReference>
<accession>A0A9W2YC26</accession>
<dbReference type="FunFam" id="1.10.340.70:FF:000001">
    <property type="entry name" value="Retrovirus-related Pol polyprotein from transposon gypsy-like Protein"/>
    <property type="match status" value="1"/>
</dbReference>
<dbReference type="PANTHER" id="PTHR37984">
    <property type="entry name" value="PROTEIN CBG26694"/>
    <property type="match status" value="1"/>
</dbReference>
<sequence>MPGEERNKTDMLGRSSRLFEKIPKFDEQIDNLDSYIRRFETIAISTDTRQELWGPQLLTLIGGKGLDACQTLTESGMKDYKTLKKTLLEFYDFTEDGYRRRYYATKPKDGQDFKVFVNDLTTTFDKWFDATGLDKTFSKLKEFLLIDRVLTLCDGQLFGFIQERQPRDLKSLTELWQRYMAAHPDKRVTCQTEQPDIVFATRNVSNIQVGQRSRPTLRQQNDGMRPRSLSTIESRRCFECGTYGHIARNCNNSRQRNRGGRGGLHQQAGYRSDYNNRAYVAVLNKGDGEVTCFTTLVGEKRALTIRDTGATLIAVRDTFVEKDQYTGTWKQVEVFGGQRYSWPVAKVIVNTPYVKGEVMAVVFKDGPYDLIIGNIHSRMPHLGKGEINKWCREEVLLMETRQQARQRQREETEAKTLISDHGIMENATDMSLEENGSVIRESHSESQMWSPEEFQEGQRSDPSLEKIFKFAKEKSVVKSKTTEHSFLIKNNTLVRKYTDTKGELIQLVAPQKYRPQILHQAHDLSVAGHLGILKTKQRIQTAFYWPNMTKDVTNYVRSCQVCMLKDKRPPRQAPLQRTDLAEKPFEKIAIDIVGPMNPMSARGHRYILTVVDLATRWPEAIPLKSTTADDITSALIMLFARTGLPDTILSDRGPQFVAELTKQITGTLGIHQVFTSPYCPQSNGVCERLNGTIKSILSKVSSEKPENWDLLLPCVLFAYREIPQTSTGFSPFELVYGAKPRGPIDILKTLVYKQNIDPDSRTTYEKVIDLRSRIVTACQAARAALEERGELVRQRVNRGRKLRPFKAGQQVRVLLPSKTNKLQLAWQGPFAVTKRISNVDYEVEIRGKRKIFHSNILSDFHLRPCELELANDNGTTESALTSGIAQIACAFLCEENDGDDVGPELPLLPREKEDWHDVKIGAAPHGVRMKILEVLESFKDILTPTPGRTTTIRHDIKLTSTKPIKLRPYDIPLHHRDAVLKEIHELLEEGIIERSDSPYSAPIIIVRKKNKDEIRLCVDYRHLNKVTVPDCEPMPNPEDLFVKLAQARIFSKLDLSRGYYQIPFTERAKPLTAFITPFGLYHWNYMSFGLSNAPSTFNKLVRRVLEGRTDVVAYLDDICLFHNSWEEHVEGIQSLLLLLRQHGLTARPSKTEVGMGEIQFLGHVVGKGQLKPVHGTVQKILELKTPTSLKEVRALIGLCNYYRKFIPNFASLLEPITSLTRTKTYGRNTDTELRTSKKLTWNDECEQALQNLRQAFQMEPILKLPDVSKPFTLFTDASSVGLGACLMQEVHGDLHPVLYSSRKLSETEKRENKLKYTRVNYTQVNYTQVNYTPINYTPINYTQVNYTPINYTPINYTQVNYTPVNYTQVNYKQVNYTPVNYTTVNYTPVNYTPVNYTQVNYTPVNYTPVNYKQVNYTPVNYTTVNYTQVNYTPVNYTQVNYTPINYTPVNYKQANYTPVNYTTVNYIQVNYTPQSTTH</sequence>
<feature type="domain" description="Integrase catalytic" evidence="8">
    <location>
        <begin position="580"/>
        <end position="739"/>
    </location>
</feature>
<dbReference type="Gene3D" id="4.10.60.10">
    <property type="entry name" value="Zinc finger, CCHC-type"/>
    <property type="match status" value="1"/>
</dbReference>
<evidence type="ECO:0000256" key="2">
    <source>
        <dbReference type="ARBA" id="ARBA00022750"/>
    </source>
</evidence>
<dbReference type="InterPro" id="IPR036397">
    <property type="entry name" value="RNaseH_sf"/>
</dbReference>
<feature type="domain" description="Reverse transcriptase" evidence="7">
    <location>
        <begin position="987"/>
        <end position="1165"/>
    </location>
</feature>
<dbReference type="GO" id="GO:0008270">
    <property type="term" value="F:zinc ion binding"/>
    <property type="evidence" value="ECO:0007669"/>
    <property type="project" value="UniProtKB-KW"/>
</dbReference>
<dbReference type="InterPro" id="IPR000477">
    <property type="entry name" value="RT_dom"/>
</dbReference>
<feature type="domain" description="CCHC-type" evidence="6">
    <location>
        <begin position="235"/>
        <end position="250"/>
    </location>
</feature>
<dbReference type="PROSITE" id="PS50994">
    <property type="entry name" value="INTEGRASE"/>
    <property type="match status" value="1"/>
</dbReference>
<dbReference type="PROSITE" id="PS50158">
    <property type="entry name" value="ZF_CCHC"/>
    <property type="match status" value="1"/>
</dbReference>
<dbReference type="PROSITE" id="PS50878">
    <property type="entry name" value="RT_POL"/>
    <property type="match status" value="1"/>
</dbReference>
<dbReference type="GO" id="GO:0003677">
    <property type="term" value="F:DNA binding"/>
    <property type="evidence" value="ECO:0007669"/>
    <property type="project" value="UniProtKB-KW"/>
</dbReference>
<evidence type="ECO:0000313" key="10">
    <source>
        <dbReference type="RefSeq" id="XP_055860292.1"/>
    </source>
</evidence>
<keyword evidence="3" id="KW-0238">DNA-binding</keyword>
<evidence type="ECO:0000259" key="6">
    <source>
        <dbReference type="PROSITE" id="PS50158"/>
    </source>
</evidence>
<dbReference type="Pfam" id="PF17919">
    <property type="entry name" value="RT_RNaseH_2"/>
    <property type="match status" value="1"/>
</dbReference>
<name>A0A9W2YC26_BIOGL</name>
<evidence type="ECO:0000313" key="9">
    <source>
        <dbReference type="Proteomes" id="UP001165740"/>
    </source>
</evidence>
<dbReference type="FunFam" id="3.30.420.10:FF:000032">
    <property type="entry name" value="Retrovirus-related Pol polyprotein from transposon 297-like Protein"/>
    <property type="match status" value="1"/>
</dbReference>
<evidence type="ECO:0000256" key="1">
    <source>
        <dbReference type="ARBA" id="ARBA00022670"/>
    </source>
</evidence>
<dbReference type="Pfam" id="PF00078">
    <property type="entry name" value="RVT_1"/>
    <property type="match status" value="1"/>
</dbReference>
<dbReference type="GO" id="GO:0004190">
    <property type="term" value="F:aspartic-type endopeptidase activity"/>
    <property type="evidence" value="ECO:0007669"/>
    <property type="project" value="UniProtKB-KW"/>
</dbReference>
<organism evidence="9 10">
    <name type="scientific">Biomphalaria glabrata</name>
    <name type="common">Bloodfluke planorb</name>
    <name type="synonym">Freshwater snail</name>
    <dbReference type="NCBI Taxonomy" id="6526"/>
    <lineage>
        <taxon>Eukaryota</taxon>
        <taxon>Metazoa</taxon>
        <taxon>Spiralia</taxon>
        <taxon>Lophotrochozoa</taxon>
        <taxon>Mollusca</taxon>
        <taxon>Gastropoda</taxon>
        <taxon>Heterobranchia</taxon>
        <taxon>Euthyneura</taxon>
        <taxon>Panpulmonata</taxon>
        <taxon>Hygrophila</taxon>
        <taxon>Lymnaeoidea</taxon>
        <taxon>Planorbidae</taxon>
        <taxon>Biomphalaria</taxon>
    </lineage>
</organism>
<dbReference type="InterPro" id="IPR001584">
    <property type="entry name" value="Integrase_cat-core"/>
</dbReference>
<keyword evidence="5" id="KW-0862">Zinc</keyword>
<dbReference type="Gene3D" id="1.10.340.70">
    <property type="match status" value="1"/>
</dbReference>
<keyword evidence="2" id="KW-0378">Hydrolase</keyword>
<gene>
    <name evidence="10" type="primary">LOC129921732</name>
</gene>
<dbReference type="InterPro" id="IPR050951">
    <property type="entry name" value="Retrovirus_Pol_polyprotein"/>
</dbReference>
<dbReference type="InterPro" id="IPR001878">
    <property type="entry name" value="Znf_CCHC"/>
</dbReference>
<dbReference type="Gene3D" id="2.160.20.80">
    <property type="entry name" value="E3 ubiquitin-protein ligase SopA"/>
    <property type="match status" value="1"/>
</dbReference>
<dbReference type="InterPro" id="IPR038269">
    <property type="entry name" value="SCAN_sf"/>
</dbReference>
<proteinExistence type="predicted"/>
<dbReference type="InterPro" id="IPR043128">
    <property type="entry name" value="Rev_trsase/Diguanyl_cyclase"/>
</dbReference>
<dbReference type="OrthoDB" id="116078at2759"/>
<evidence type="ECO:0000259" key="7">
    <source>
        <dbReference type="PROSITE" id="PS50878"/>
    </source>
</evidence>
<protein>
    <submittedName>
        <fullName evidence="10">Uncharacterized protein LOC129921732</fullName>
    </submittedName>
</protein>
<dbReference type="InterPro" id="IPR041577">
    <property type="entry name" value="RT_RNaseH_2"/>
</dbReference>
<keyword evidence="5" id="KW-0863">Zinc-finger</keyword>
<dbReference type="SUPFAM" id="SSF57756">
    <property type="entry name" value="Retrovirus zinc finger-like domains"/>
    <property type="match status" value="1"/>
</dbReference>
<dbReference type="Gene3D" id="1.10.4020.10">
    <property type="entry name" value="DNA breaking-rejoining enzymes"/>
    <property type="match status" value="1"/>
</dbReference>
<dbReference type="SUPFAM" id="SSF141571">
    <property type="entry name" value="Pentapeptide repeat-like"/>
    <property type="match status" value="1"/>
</dbReference>
<dbReference type="SUPFAM" id="SSF47353">
    <property type="entry name" value="Retrovirus capsid dimerization domain-like"/>
    <property type="match status" value="1"/>
</dbReference>
<dbReference type="Pfam" id="PF00665">
    <property type="entry name" value="rve"/>
    <property type="match status" value="1"/>
</dbReference>
<evidence type="ECO:0000259" key="8">
    <source>
        <dbReference type="PROSITE" id="PS50994"/>
    </source>
</evidence>
<dbReference type="InterPro" id="IPR012337">
    <property type="entry name" value="RNaseH-like_sf"/>
</dbReference>
<reference evidence="10" key="1">
    <citation type="submission" date="2025-08" db="UniProtKB">
        <authorList>
            <consortium name="RefSeq"/>
        </authorList>
    </citation>
    <scope>IDENTIFICATION</scope>
</reference>
<keyword evidence="5" id="KW-0479">Metal-binding</keyword>
<dbReference type="GO" id="GO:0015074">
    <property type="term" value="P:DNA integration"/>
    <property type="evidence" value="ECO:0007669"/>
    <property type="project" value="InterPro"/>
</dbReference>